<evidence type="ECO:0000313" key="2">
    <source>
        <dbReference type="Proteomes" id="UP000006008"/>
    </source>
</evidence>
<accession>G5H8M2</accession>
<dbReference type="OrthoDB" id="2485468at2"/>
<dbReference type="InterPro" id="IPR032774">
    <property type="entry name" value="WG_beta_rep"/>
</dbReference>
<name>G5H8M2_9BACT</name>
<dbReference type="Proteomes" id="UP000006008">
    <property type="component" value="Unassembled WGS sequence"/>
</dbReference>
<dbReference type="Pfam" id="PF14903">
    <property type="entry name" value="WG_beta_rep"/>
    <property type="match status" value="1"/>
</dbReference>
<gene>
    <name evidence="1" type="ORF">HMPREF9450_01282</name>
</gene>
<dbReference type="SUPFAM" id="SSF56112">
    <property type="entry name" value="Protein kinase-like (PK-like)"/>
    <property type="match status" value="1"/>
</dbReference>
<dbReference type="PANTHER" id="PTHR37841:SF1">
    <property type="entry name" value="DUF3298 DOMAIN-CONTAINING PROTEIN"/>
    <property type="match status" value="1"/>
</dbReference>
<protein>
    <submittedName>
        <fullName evidence="1">Uncharacterized protein</fullName>
    </submittedName>
</protein>
<dbReference type="RefSeq" id="WP_009134088.1">
    <property type="nucleotide sequence ID" value="NZ_CP102250.1"/>
</dbReference>
<proteinExistence type="predicted"/>
<reference evidence="1 2" key="1">
    <citation type="submission" date="2011-08" db="EMBL/GenBank/DDBJ databases">
        <title>The Genome Sequence of Alistipes indistinctus YIT 12060.</title>
        <authorList>
            <consortium name="The Broad Institute Genome Sequencing Platform"/>
            <person name="Earl A."/>
            <person name="Ward D."/>
            <person name="Feldgarden M."/>
            <person name="Gevers D."/>
            <person name="Morotomi M."/>
            <person name="Young S.K."/>
            <person name="Zeng Q."/>
            <person name="Gargeya S."/>
            <person name="Fitzgerald M."/>
            <person name="Haas B."/>
            <person name="Abouelleil A."/>
            <person name="Alvarado L."/>
            <person name="Arachchi H.M."/>
            <person name="Berlin A."/>
            <person name="Brown A."/>
            <person name="Chapman S.B."/>
            <person name="Chen Z."/>
            <person name="Dunbar C."/>
            <person name="Freedman E."/>
            <person name="Gearin G."/>
            <person name="Gellesch M."/>
            <person name="Goldberg J."/>
            <person name="Griggs A."/>
            <person name="Gujja S."/>
            <person name="Heiman D."/>
            <person name="Howarth C."/>
            <person name="Larson L."/>
            <person name="Lui A."/>
            <person name="MacDonald P.J.P."/>
            <person name="Montmayeur A."/>
            <person name="Murphy C."/>
            <person name="Neiman D."/>
            <person name="Pearson M."/>
            <person name="Priest M."/>
            <person name="Roberts A."/>
            <person name="Saif S."/>
            <person name="Shea T."/>
            <person name="Shenoy N."/>
            <person name="Sisk P."/>
            <person name="Stolte C."/>
            <person name="Sykes S."/>
            <person name="Wortman J."/>
            <person name="Nusbaum C."/>
            <person name="Birren B."/>
        </authorList>
    </citation>
    <scope>NUCLEOTIDE SEQUENCE [LARGE SCALE GENOMIC DNA]</scope>
    <source>
        <strain evidence="1 2">YIT 12060</strain>
    </source>
</reference>
<dbReference type="PANTHER" id="PTHR37841">
    <property type="entry name" value="GLR2918 PROTEIN"/>
    <property type="match status" value="1"/>
</dbReference>
<comment type="caution">
    <text evidence="1">The sequence shown here is derived from an EMBL/GenBank/DDBJ whole genome shotgun (WGS) entry which is preliminary data.</text>
</comment>
<dbReference type="InterPro" id="IPR011009">
    <property type="entry name" value="Kinase-like_dom_sf"/>
</dbReference>
<dbReference type="GeneID" id="92815689"/>
<dbReference type="HOGENOM" id="CLU_602231_0_0_10"/>
<keyword evidence="2" id="KW-1185">Reference proteome</keyword>
<dbReference type="Gene3D" id="1.10.510.10">
    <property type="entry name" value="Transferase(Phosphotransferase) domain 1"/>
    <property type="match status" value="1"/>
</dbReference>
<dbReference type="PATRIC" id="fig|742725.3.peg.1359"/>
<dbReference type="AlphaFoldDB" id="G5H8M2"/>
<dbReference type="STRING" id="742725.HMPREF9450_01282"/>
<dbReference type="EMBL" id="ADLD01000011">
    <property type="protein sequence ID" value="EHB92417.1"/>
    <property type="molecule type" value="Genomic_DNA"/>
</dbReference>
<organism evidence="1 2">
    <name type="scientific">Alistipes indistinctus YIT 12060</name>
    <dbReference type="NCBI Taxonomy" id="742725"/>
    <lineage>
        <taxon>Bacteria</taxon>
        <taxon>Pseudomonadati</taxon>
        <taxon>Bacteroidota</taxon>
        <taxon>Bacteroidia</taxon>
        <taxon>Bacteroidales</taxon>
        <taxon>Rikenellaceae</taxon>
        <taxon>Alistipes</taxon>
    </lineage>
</organism>
<dbReference type="eggNOG" id="COG0515">
    <property type="taxonomic scope" value="Bacteria"/>
</dbReference>
<sequence length="454" mass="50206">MRFPTVGQYIESLANPQGLFRTLRDVVPLRNPYGELRLHAGNFSVVFKVGLPVQEKALSGMTGMGHYALKCYTRPCGRIGRVCAAVGALDVPYLVRCRYLPEELYVYDEYGRGAYFPAVLSEWVEGETLGRHVARLCGAGDREALSLLAGRFDRMALWLLQQPYAHGDIKPDNILVEPSGELRLIDLDGMFLPQFAGERSVVLGSPTCQHPLRDERCFDRDIDDYPLAILSLSLHALAAAPGLYDRYNDRENLILNAAEVAAGTSGLFAEQGRNWIDAGEGELAALWRALHAPVPAVAGLRAVFRALTGDRALELLAGYDVVEDGDRACALICHGGRYGYADLDRGVWTVYPLWEEAQPCSEGIAMVRGGGCWRAIDVTGRILSRFPEYTEVMPLREGRARICREGLYGFIDADGRESVAPVYPFAGAFREGRAKVRLQEDYFYIDRDGCKIGG</sequence>
<evidence type="ECO:0000313" key="1">
    <source>
        <dbReference type="EMBL" id="EHB92417.1"/>
    </source>
</evidence>